<feature type="compositionally biased region" description="Basic and acidic residues" evidence="1">
    <location>
        <begin position="19"/>
        <end position="30"/>
    </location>
</feature>
<reference evidence="2" key="1">
    <citation type="submission" date="2021-03" db="EMBL/GenBank/DDBJ databases">
        <authorList>
            <person name="Tagirdzhanova G."/>
        </authorList>
    </citation>
    <scope>NUCLEOTIDE SEQUENCE</scope>
</reference>
<dbReference type="EMBL" id="CAJPDS010000020">
    <property type="protein sequence ID" value="CAF9917847.1"/>
    <property type="molecule type" value="Genomic_DNA"/>
</dbReference>
<evidence type="ECO:0000313" key="2">
    <source>
        <dbReference type="EMBL" id="CAF9917847.1"/>
    </source>
</evidence>
<feature type="region of interest" description="Disordered" evidence="1">
    <location>
        <begin position="19"/>
        <end position="44"/>
    </location>
</feature>
<accession>A0A8H3F3M5</accession>
<protein>
    <submittedName>
        <fullName evidence="2">Uncharacterized protein</fullName>
    </submittedName>
</protein>
<comment type="caution">
    <text evidence="2">The sequence shown here is derived from an EMBL/GenBank/DDBJ whole genome shotgun (WGS) entry which is preliminary data.</text>
</comment>
<dbReference type="Proteomes" id="UP000664521">
    <property type="component" value="Unassembled WGS sequence"/>
</dbReference>
<sequence length="195" mass="21941">MCKGERDICQVCRRDITDESRSTADDHRPSGGENGFDHSLSNERSKPDICPDCTSAGYRELHATFEILAKPIKENIANLQAEAARNQDLLNKVSQMYSRRVDESRAIIGSPDTDWSIKHDAHSVADAARKYMQPLLEHHSTCATRLAEDLEREEKLLLLIRRHHLAELDFFRGEHSIGVTPHPAHTSSPTPKPSP</sequence>
<organism evidence="2 3">
    <name type="scientific">Heterodermia speciosa</name>
    <dbReference type="NCBI Taxonomy" id="116794"/>
    <lineage>
        <taxon>Eukaryota</taxon>
        <taxon>Fungi</taxon>
        <taxon>Dikarya</taxon>
        <taxon>Ascomycota</taxon>
        <taxon>Pezizomycotina</taxon>
        <taxon>Lecanoromycetes</taxon>
        <taxon>OSLEUM clade</taxon>
        <taxon>Lecanoromycetidae</taxon>
        <taxon>Caliciales</taxon>
        <taxon>Physciaceae</taxon>
        <taxon>Heterodermia</taxon>
    </lineage>
</organism>
<gene>
    <name evidence="2" type="ORF">HETSPECPRED_003605</name>
</gene>
<evidence type="ECO:0000313" key="3">
    <source>
        <dbReference type="Proteomes" id="UP000664521"/>
    </source>
</evidence>
<name>A0A8H3F3M5_9LECA</name>
<dbReference type="AlphaFoldDB" id="A0A8H3F3M5"/>
<proteinExistence type="predicted"/>
<evidence type="ECO:0000256" key="1">
    <source>
        <dbReference type="SAM" id="MobiDB-lite"/>
    </source>
</evidence>
<keyword evidence="3" id="KW-1185">Reference proteome</keyword>